<reference evidence="2 3" key="1">
    <citation type="submission" date="2024-03" db="EMBL/GenBank/DDBJ databases">
        <title>YIM 134122 draft genome.</title>
        <authorList>
            <person name="Zuo S."/>
            <person name="Xiong L."/>
        </authorList>
    </citation>
    <scope>NUCLEOTIDE SEQUENCE [LARGE SCALE GENOMIC DNA]</scope>
    <source>
        <strain evidence="2 3">YIM 134122</strain>
    </source>
</reference>
<dbReference type="InterPro" id="IPR032466">
    <property type="entry name" value="Metal_Hydrolase"/>
</dbReference>
<dbReference type="Gene3D" id="3.10.310.70">
    <property type="match status" value="1"/>
</dbReference>
<dbReference type="RefSeq" id="WP_342114430.1">
    <property type="nucleotide sequence ID" value="NZ_JBCAUN010000002.1"/>
</dbReference>
<dbReference type="GO" id="GO:0016787">
    <property type="term" value="F:hydrolase activity"/>
    <property type="evidence" value="ECO:0007669"/>
    <property type="project" value="UniProtKB-KW"/>
</dbReference>
<dbReference type="InterPro" id="IPR013108">
    <property type="entry name" value="Amidohydro_3"/>
</dbReference>
<accession>A0ABU9W5P0</accession>
<gene>
    <name evidence="2" type="ORF">WJX64_12215</name>
</gene>
<keyword evidence="3" id="KW-1185">Reference proteome</keyword>
<dbReference type="InterPro" id="IPR011059">
    <property type="entry name" value="Metal-dep_hydrolase_composite"/>
</dbReference>
<dbReference type="Gene3D" id="3.20.20.140">
    <property type="entry name" value="Metal-dependent hydrolases"/>
    <property type="match status" value="1"/>
</dbReference>
<name>A0ABU9W5P0_9MICO</name>
<dbReference type="PANTHER" id="PTHR22642:SF2">
    <property type="entry name" value="PROTEIN LONG AFTER FAR-RED 3"/>
    <property type="match status" value="1"/>
</dbReference>
<dbReference type="Proteomes" id="UP001425155">
    <property type="component" value="Unassembled WGS sequence"/>
</dbReference>
<dbReference type="Pfam" id="PF07969">
    <property type="entry name" value="Amidohydro_3"/>
    <property type="match status" value="1"/>
</dbReference>
<dbReference type="PANTHER" id="PTHR22642">
    <property type="entry name" value="IMIDAZOLONEPROPIONASE"/>
    <property type="match status" value="1"/>
</dbReference>
<dbReference type="InterPro" id="IPR033932">
    <property type="entry name" value="YtcJ-like"/>
</dbReference>
<dbReference type="SUPFAM" id="SSF51338">
    <property type="entry name" value="Composite domain of metallo-dependent hydrolases"/>
    <property type="match status" value="1"/>
</dbReference>
<protein>
    <submittedName>
        <fullName evidence="2">Amidohydrolase</fullName>
        <ecNumber evidence="2">3.5.-.-</ecNumber>
    </submittedName>
</protein>
<proteinExistence type="predicted"/>
<organism evidence="2 3">
    <name type="scientific">Leifsonia stereocauli</name>
    <dbReference type="NCBI Taxonomy" id="3134136"/>
    <lineage>
        <taxon>Bacteria</taxon>
        <taxon>Bacillati</taxon>
        <taxon>Actinomycetota</taxon>
        <taxon>Actinomycetes</taxon>
        <taxon>Micrococcales</taxon>
        <taxon>Microbacteriaceae</taxon>
        <taxon>Leifsonia</taxon>
    </lineage>
</organism>
<dbReference type="CDD" id="cd01300">
    <property type="entry name" value="YtcJ_like"/>
    <property type="match status" value="1"/>
</dbReference>
<evidence type="ECO:0000313" key="3">
    <source>
        <dbReference type="Proteomes" id="UP001425155"/>
    </source>
</evidence>
<dbReference type="SUPFAM" id="SSF51556">
    <property type="entry name" value="Metallo-dependent hydrolases"/>
    <property type="match status" value="1"/>
</dbReference>
<evidence type="ECO:0000313" key="2">
    <source>
        <dbReference type="EMBL" id="MEN1947313.1"/>
    </source>
</evidence>
<feature type="domain" description="Amidohydrolase 3" evidence="1">
    <location>
        <begin position="52"/>
        <end position="549"/>
    </location>
</feature>
<keyword evidence="2" id="KW-0378">Hydrolase</keyword>
<dbReference type="EC" id="3.5.-.-" evidence="2"/>
<dbReference type="EMBL" id="JBCLVG010000002">
    <property type="protein sequence ID" value="MEN1947313.1"/>
    <property type="molecule type" value="Genomic_DNA"/>
</dbReference>
<sequence>MPIADVVFTGGSVFSAGAAASVAADVAVLDGRIVAVGPTDDLRTWVGATTTLVDTSGRLVVAGFQDAHVHPIGAGVEILQCDLTGATDAADCLRIIAEYAQANPDEPWIRGAGWSMEFFPGGTPAAADLDAVVADRPVLLSNRDHHGAWANSLALALAGVTAETPDPSDGRIERDAAGAPSGTLHEGAVALVERHAPDIDPELAYRGLLRAQKELLAQGVTGWQDAMVGEVLGLPDTLEVYLRAVADGTLTARVVAALWWERDRDASQLDEMARRRDEVAALGVPERLRADSIKIMVDGVAENFTAAMNTPYRDAHGHPTSNSGHSFLTPQALEAAVLGADAAGFQVHFHALGNRAVREALDALEALPASAADAPRRRHHLAHLQIVDEVDVARFAELGAAANLQALWACHEPQLDELALPFLDAELEARHYPFGELDRAGVLLGAGSDWPVSTADPLAAIHVAVNRVGPGSDAAPLGAAEQRLDLATALTAYTAGSAWLNGRDGSTGRIEPGYLADLVVLDRDPFAGPATAIADTRVLSTWVDGVSVYSVPAAH</sequence>
<comment type="caution">
    <text evidence="2">The sequence shown here is derived from an EMBL/GenBank/DDBJ whole genome shotgun (WGS) entry which is preliminary data.</text>
</comment>
<dbReference type="Gene3D" id="2.30.40.10">
    <property type="entry name" value="Urease, subunit C, domain 1"/>
    <property type="match status" value="1"/>
</dbReference>
<evidence type="ECO:0000259" key="1">
    <source>
        <dbReference type="Pfam" id="PF07969"/>
    </source>
</evidence>